<feature type="region of interest" description="Disordered" evidence="1">
    <location>
        <begin position="104"/>
        <end position="127"/>
    </location>
</feature>
<proteinExistence type="predicted"/>
<protein>
    <submittedName>
        <fullName evidence="2">Uncharacterized protein</fullName>
    </submittedName>
</protein>
<dbReference type="VEuPathDB" id="FungiDB:LCOR_11075.1"/>
<dbReference type="Proteomes" id="UP000027586">
    <property type="component" value="Unassembled WGS sequence"/>
</dbReference>
<evidence type="ECO:0000313" key="2">
    <source>
        <dbReference type="EMBL" id="CDH60288.1"/>
    </source>
</evidence>
<dbReference type="EMBL" id="CBTN010000088">
    <property type="protein sequence ID" value="CDH60288.1"/>
    <property type="molecule type" value="Genomic_DNA"/>
</dbReference>
<dbReference type="OrthoDB" id="2284316at2759"/>
<evidence type="ECO:0000313" key="3">
    <source>
        <dbReference type="Proteomes" id="UP000027586"/>
    </source>
</evidence>
<dbReference type="AlphaFoldDB" id="A0A068SD27"/>
<sequence>MGNPGVLLWLLGSSLAGTMDYVTWIQLRIMVHGSMELSKELIFDEKRCTRGLRQVKDQFDNVFTSRHVDNNKHIWTIGQYDPEAVPDTETFPFNVDPRKLKPLSLPKKALTQSPTSNPSLHGGEQII</sequence>
<keyword evidence="3" id="KW-1185">Reference proteome</keyword>
<accession>A0A068SD27</accession>
<comment type="caution">
    <text evidence="2">The sequence shown here is derived from an EMBL/GenBank/DDBJ whole genome shotgun (WGS) entry which is preliminary data.</text>
</comment>
<reference evidence="2" key="1">
    <citation type="submission" date="2013-08" db="EMBL/GenBank/DDBJ databases">
        <title>Gene expansion shapes genome architecture in the human pathogen Lichtheimia corymbifera: an evolutionary genomics analysis in the ancient terrestrial Mucorales (Mucoromycotina).</title>
        <authorList>
            <person name="Schwartze V.U."/>
            <person name="Winter S."/>
            <person name="Shelest E."/>
            <person name="Marcet-Houben M."/>
            <person name="Horn F."/>
            <person name="Wehner S."/>
            <person name="Hoffmann K."/>
            <person name="Riege K."/>
            <person name="Sammeth M."/>
            <person name="Nowrousian M."/>
            <person name="Valiante V."/>
            <person name="Linde J."/>
            <person name="Jacobsen I.D."/>
            <person name="Marz M."/>
            <person name="Brakhage A.A."/>
            <person name="Gabaldon T."/>
            <person name="Bocker S."/>
            <person name="Voigt K."/>
        </authorList>
    </citation>
    <scope>NUCLEOTIDE SEQUENCE [LARGE SCALE GENOMIC DNA]</scope>
    <source>
        <strain evidence="2">FSU 9682</strain>
    </source>
</reference>
<evidence type="ECO:0000256" key="1">
    <source>
        <dbReference type="SAM" id="MobiDB-lite"/>
    </source>
</evidence>
<organism evidence="2 3">
    <name type="scientific">Lichtheimia corymbifera JMRC:FSU:9682</name>
    <dbReference type="NCBI Taxonomy" id="1263082"/>
    <lineage>
        <taxon>Eukaryota</taxon>
        <taxon>Fungi</taxon>
        <taxon>Fungi incertae sedis</taxon>
        <taxon>Mucoromycota</taxon>
        <taxon>Mucoromycotina</taxon>
        <taxon>Mucoromycetes</taxon>
        <taxon>Mucorales</taxon>
        <taxon>Lichtheimiaceae</taxon>
        <taxon>Lichtheimia</taxon>
    </lineage>
</organism>
<gene>
    <name evidence="2" type="ORF">LCOR_11075.1</name>
</gene>
<name>A0A068SD27_9FUNG</name>